<gene>
    <name evidence="2" type="ordered locus">Amet_2720</name>
</gene>
<accession>A6TRQ4</accession>
<keyword evidence="1" id="KW-0472">Membrane</keyword>
<evidence type="ECO:0000313" key="3">
    <source>
        <dbReference type="Proteomes" id="UP000001572"/>
    </source>
</evidence>
<keyword evidence="1" id="KW-1133">Transmembrane helix</keyword>
<keyword evidence="3" id="KW-1185">Reference proteome</keyword>
<dbReference type="KEGG" id="amt:Amet_2720"/>
<dbReference type="EMBL" id="CP000724">
    <property type="protein sequence ID" value="ABR48872.1"/>
    <property type="molecule type" value="Genomic_DNA"/>
</dbReference>
<reference evidence="3" key="1">
    <citation type="journal article" date="2016" name="Genome Announc.">
        <title>Complete genome sequence of Alkaliphilus metalliredigens strain QYMF, an alkaliphilic and metal-reducing bacterium isolated from borax-contaminated leachate ponds.</title>
        <authorList>
            <person name="Hwang C."/>
            <person name="Copeland A."/>
            <person name="Lucas S."/>
            <person name="Lapidus A."/>
            <person name="Barry K."/>
            <person name="Detter J.C."/>
            <person name="Glavina Del Rio T."/>
            <person name="Hammon N."/>
            <person name="Israni S."/>
            <person name="Dalin E."/>
            <person name="Tice H."/>
            <person name="Pitluck S."/>
            <person name="Chertkov O."/>
            <person name="Brettin T."/>
            <person name="Bruce D."/>
            <person name="Han C."/>
            <person name="Schmutz J."/>
            <person name="Larimer F."/>
            <person name="Land M.L."/>
            <person name="Hauser L."/>
            <person name="Kyrpides N."/>
            <person name="Mikhailova N."/>
            <person name="Ye Q."/>
            <person name="Zhou J."/>
            <person name="Richardson P."/>
            <person name="Fields M.W."/>
        </authorList>
    </citation>
    <scope>NUCLEOTIDE SEQUENCE [LARGE SCALE GENOMIC DNA]</scope>
    <source>
        <strain evidence="3">QYMF</strain>
    </source>
</reference>
<evidence type="ECO:0000256" key="1">
    <source>
        <dbReference type="SAM" id="Phobius"/>
    </source>
</evidence>
<feature type="transmembrane region" description="Helical" evidence="1">
    <location>
        <begin position="12"/>
        <end position="37"/>
    </location>
</feature>
<organism evidence="2 3">
    <name type="scientific">Alkaliphilus metalliredigens (strain QYMF)</name>
    <dbReference type="NCBI Taxonomy" id="293826"/>
    <lineage>
        <taxon>Bacteria</taxon>
        <taxon>Bacillati</taxon>
        <taxon>Bacillota</taxon>
        <taxon>Clostridia</taxon>
        <taxon>Peptostreptococcales</taxon>
        <taxon>Natronincolaceae</taxon>
        <taxon>Alkaliphilus</taxon>
    </lineage>
</organism>
<dbReference type="Proteomes" id="UP000001572">
    <property type="component" value="Chromosome"/>
</dbReference>
<keyword evidence="1" id="KW-0812">Transmembrane</keyword>
<evidence type="ECO:0000313" key="2">
    <source>
        <dbReference type="EMBL" id="ABR48872.1"/>
    </source>
</evidence>
<name>A6TRQ4_ALKMQ</name>
<dbReference type="RefSeq" id="WP_012063845.1">
    <property type="nucleotide sequence ID" value="NC_009633.1"/>
</dbReference>
<dbReference type="AlphaFoldDB" id="A6TRQ4"/>
<sequence length="411" mass="47676">MSVSLRKEKKTISFKAIITILTVILMVPLLMLLILYYSNQAFKSTTHGVLEGLPGSAGEYFQAMPTAEEEEELKREIAKSYIAMEQERIADKLLLIRNEDQQLYNDLVIHLNRLNSRKMTTVQEIIRRNDIRDDLLVGLFDEMQHEENQEIANIAGQFTALDPIQAIRTIERNHRDGQLLIDELSKAFAVMNIEDAAIILAYLDESIKEQVMYQLPINLRRNVNDRINEIRQHQLYLIELSTYYENQLNEDALGDIGDDQQFSMEDLAAIYRVMSLEKGAQLLSTIEDREFKLSLYESINQLEKLMGYTPNTAELLAKGTQAYKDYDIKTTELTDIYQRMNRSELADLMERMWTRNQVFNQIELTTTDTIVFNERMLVVDVLNKLRTNVVAELMELMEPQRVTEISQALIS</sequence>
<dbReference type="OrthoDB" id="1705722at2"/>
<dbReference type="HOGENOM" id="CLU_053813_0_0_9"/>
<dbReference type="STRING" id="293826.Amet_2720"/>
<dbReference type="eggNOG" id="ENOG502ZBM6">
    <property type="taxonomic scope" value="Bacteria"/>
</dbReference>
<protein>
    <submittedName>
        <fullName evidence="2">Uncharacterized protein</fullName>
    </submittedName>
</protein>
<proteinExistence type="predicted"/>